<evidence type="ECO:0000259" key="1">
    <source>
        <dbReference type="Pfam" id="PF05175"/>
    </source>
</evidence>
<dbReference type="InterPro" id="IPR007848">
    <property type="entry name" value="Small_mtfrase_dom"/>
</dbReference>
<comment type="caution">
    <text evidence="2">The sequence shown here is derived from an EMBL/GenBank/DDBJ whole genome shotgun (WGS) entry which is preliminary data.</text>
</comment>
<dbReference type="AlphaFoldDB" id="A0A9D1Y7T3"/>
<dbReference type="SUPFAM" id="SSF53335">
    <property type="entry name" value="S-adenosyl-L-methionine-dependent methyltransferases"/>
    <property type="match status" value="1"/>
</dbReference>
<dbReference type="GO" id="GO:0003676">
    <property type="term" value="F:nucleic acid binding"/>
    <property type="evidence" value="ECO:0007669"/>
    <property type="project" value="InterPro"/>
</dbReference>
<dbReference type="EMBL" id="DXDX01000059">
    <property type="protein sequence ID" value="HIY20865.1"/>
    <property type="molecule type" value="Genomic_DNA"/>
</dbReference>
<reference evidence="2" key="1">
    <citation type="journal article" date="2021" name="PeerJ">
        <title>Extensive microbial diversity within the chicken gut microbiome revealed by metagenomics and culture.</title>
        <authorList>
            <person name="Gilroy R."/>
            <person name="Ravi A."/>
            <person name="Getino M."/>
            <person name="Pursley I."/>
            <person name="Horton D.L."/>
            <person name="Alikhan N.F."/>
            <person name="Baker D."/>
            <person name="Gharbi K."/>
            <person name="Hall N."/>
            <person name="Watson M."/>
            <person name="Adriaenssens E.M."/>
            <person name="Foster-Nyarko E."/>
            <person name="Jarju S."/>
            <person name="Secka A."/>
            <person name="Antonio M."/>
            <person name="Oren A."/>
            <person name="Chaudhuri R.R."/>
            <person name="La Ragione R."/>
            <person name="Hildebrand F."/>
            <person name="Pallen M.J."/>
        </authorList>
    </citation>
    <scope>NUCLEOTIDE SEQUENCE</scope>
    <source>
        <strain evidence="2">ChiBcec16_6824</strain>
    </source>
</reference>
<dbReference type="Pfam" id="PF05175">
    <property type="entry name" value="MTS"/>
    <property type="match status" value="1"/>
</dbReference>
<dbReference type="InterPro" id="IPR002052">
    <property type="entry name" value="DNA_methylase_N6_adenine_CS"/>
</dbReference>
<reference evidence="2" key="2">
    <citation type="submission" date="2021-04" db="EMBL/GenBank/DDBJ databases">
        <authorList>
            <person name="Gilroy R."/>
        </authorList>
    </citation>
    <scope>NUCLEOTIDE SEQUENCE</scope>
    <source>
        <strain evidence="2">ChiBcec16_6824</strain>
    </source>
</reference>
<accession>A0A9D1Y7T3</accession>
<protein>
    <submittedName>
        <fullName evidence="2">Methyltransferase</fullName>
    </submittedName>
</protein>
<sequence>MAGGSELLGPFRYTWTPECFPLGRDSLALGAFATVRRNWKVCDLGCGGGLLLLLLARREAALSLTGVELEPHAAAAARENLRRNHLDGEIFEGDLSHLPPPPAVFDLVISNPPYFAPGSGAQGGSGRMESTVSLEALCRRAGELLRPGGRFALVHRSERLADLVRALRKHRLEPKRLQFLQHDSIHPPSALLLESVKCGKPGLTCLPAAFAVDAAQS</sequence>
<proteinExistence type="predicted"/>
<dbReference type="CDD" id="cd02440">
    <property type="entry name" value="AdoMet_MTases"/>
    <property type="match status" value="1"/>
</dbReference>
<dbReference type="PANTHER" id="PTHR47739:SF1">
    <property type="entry name" value="TRNA1(VAL) (ADENINE(37)-N6)-METHYLTRANSFERASE"/>
    <property type="match status" value="1"/>
</dbReference>
<keyword evidence="2" id="KW-0808">Transferase</keyword>
<dbReference type="PROSITE" id="PS00092">
    <property type="entry name" value="N6_MTASE"/>
    <property type="match status" value="1"/>
</dbReference>
<dbReference type="Gene3D" id="3.40.50.150">
    <property type="entry name" value="Vaccinia Virus protein VP39"/>
    <property type="match status" value="1"/>
</dbReference>
<dbReference type="Proteomes" id="UP000823868">
    <property type="component" value="Unassembled WGS sequence"/>
</dbReference>
<keyword evidence="2" id="KW-0489">Methyltransferase</keyword>
<dbReference type="PANTHER" id="PTHR47739">
    <property type="entry name" value="TRNA1(VAL) (ADENINE(37)-N6)-METHYLTRANSFERASE"/>
    <property type="match status" value="1"/>
</dbReference>
<evidence type="ECO:0000313" key="2">
    <source>
        <dbReference type="EMBL" id="HIY20865.1"/>
    </source>
</evidence>
<evidence type="ECO:0000313" key="3">
    <source>
        <dbReference type="Proteomes" id="UP000823868"/>
    </source>
</evidence>
<dbReference type="GO" id="GO:0008170">
    <property type="term" value="F:N-methyltransferase activity"/>
    <property type="evidence" value="ECO:0007669"/>
    <property type="project" value="UniProtKB-ARBA"/>
</dbReference>
<organism evidence="2 3">
    <name type="scientific">Candidatus Flavonifractor merdigallinarum</name>
    <dbReference type="NCBI Taxonomy" id="2838589"/>
    <lineage>
        <taxon>Bacteria</taxon>
        <taxon>Bacillati</taxon>
        <taxon>Bacillota</taxon>
        <taxon>Clostridia</taxon>
        <taxon>Eubacteriales</taxon>
        <taxon>Oscillospiraceae</taxon>
        <taxon>Flavonifractor</taxon>
    </lineage>
</organism>
<feature type="domain" description="Methyltransferase small" evidence="1">
    <location>
        <begin position="37"/>
        <end position="158"/>
    </location>
</feature>
<gene>
    <name evidence="2" type="ORF">H9841_03055</name>
</gene>
<dbReference type="InterPro" id="IPR029063">
    <property type="entry name" value="SAM-dependent_MTases_sf"/>
</dbReference>
<dbReference type="GO" id="GO:0032259">
    <property type="term" value="P:methylation"/>
    <property type="evidence" value="ECO:0007669"/>
    <property type="project" value="UniProtKB-KW"/>
</dbReference>
<dbReference type="GO" id="GO:0008757">
    <property type="term" value="F:S-adenosylmethionine-dependent methyltransferase activity"/>
    <property type="evidence" value="ECO:0007669"/>
    <property type="project" value="UniProtKB-ARBA"/>
</dbReference>
<dbReference type="InterPro" id="IPR050210">
    <property type="entry name" value="tRNA_Adenine-N(6)_MTase"/>
</dbReference>
<name>A0A9D1Y7T3_9FIRM</name>